<dbReference type="KEGG" id="sno:Snov_3884"/>
<dbReference type="eggNOG" id="ENOG5031PVX">
    <property type="taxonomic scope" value="Bacteria"/>
</dbReference>
<keyword evidence="2" id="KW-0732">Signal</keyword>
<accession>D6ZZF9</accession>
<dbReference type="HOGENOM" id="CLU_1140694_0_0_5"/>
<evidence type="ECO:0000313" key="4">
    <source>
        <dbReference type="Proteomes" id="UP000006633"/>
    </source>
</evidence>
<proteinExistence type="predicted"/>
<evidence type="ECO:0000313" key="3">
    <source>
        <dbReference type="EMBL" id="ADH91154.1"/>
    </source>
</evidence>
<evidence type="ECO:0008006" key="5">
    <source>
        <dbReference type="Google" id="ProtNLM"/>
    </source>
</evidence>
<feature type="chain" id="PRO_5003091998" description="DUF3035 domain-containing protein" evidence="2">
    <location>
        <begin position="31"/>
        <end position="220"/>
    </location>
</feature>
<dbReference type="AlphaFoldDB" id="D6ZZF9"/>
<gene>
    <name evidence="3" type="ordered locus">Snov_3884</name>
</gene>
<evidence type="ECO:0000256" key="2">
    <source>
        <dbReference type="SAM" id="SignalP"/>
    </source>
</evidence>
<dbReference type="RefSeq" id="WP_013168655.1">
    <property type="nucleotide sequence ID" value="NC_014217.1"/>
</dbReference>
<feature type="signal peptide" evidence="2">
    <location>
        <begin position="1"/>
        <end position="30"/>
    </location>
</feature>
<dbReference type="Proteomes" id="UP000006633">
    <property type="component" value="Chromosome"/>
</dbReference>
<keyword evidence="4" id="KW-1185">Reference proteome</keyword>
<evidence type="ECO:0000256" key="1">
    <source>
        <dbReference type="SAM" id="MobiDB-lite"/>
    </source>
</evidence>
<dbReference type="EMBL" id="CP002026">
    <property type="protein sequence ID" value="ADH91154.1"/>
    <property type="molecule type" value="Genomic_DNA"/>
</dbReference>
<organism evidence="3 4">
    <name type="scientific">Ancylobacter novellus (strain ATCC 8093 / DSM 506 / JCM 20403 / CCM 1077 / IAM 12100 / NBRC 12443 / NCIMB 10456)</name>
    <name type="common">Starkeya novella</name>
    <dbReference type="NCBI Taxonomy" id="639283"/>
    <lineage>
        <taxon>Bacteria</taxon>
        <taxon>Pseudomonadati</taxon>
        <taxon>Pseudomonadota</taxon>
        <taxon>Alphaproteobacteria</taxon>
        <taxon>Hyphomicrobiales</taxon>
        <taxon>Xanthobacteraceae</taxon>
        <taxon>Ancylobacter</taxon>
    </lineage>
</organism>
<feature type="region of interest" description="Disordered" evidence="1">
    <location>
        <begin position="180"/>
        <end position="199"/>
    </location>
</feature>
<dbReference type="STRING" id="639283.Snov_3884"/>
<protein>
    <recommendedName>
        <fullName evidence="5">DUF3035 domain-containing protein</fullName>
    </recommendedName>
</protein>
<sequence length="220" mass="23776">MTRPTLSTRAMLFAAAALCTASLGGAPAFADDTPPEISLTEKLLTGLGLVPPTPPEIDYRERAPLVVPPTGDVLPPPRDAGAMAQNPNWPKDHDVVARQKASAPGSLVDETFNAHKTLSPSQIERGAKAGNRPAYGSGFADSRKNDDNRLSVNQLEFFGWGNKKEEKLVFEGEPDRELLTQPPVGYQTPAPGAAYGTVADRAEEKEWALPSWFDRTQQNK</sequence>
<name>D6ZZF9_ANCN5</name>
<reference evidence="3 4" key="1">
    <citation type="journal article" date="2012" name="Stand. Genomic Sci.">
        <title>Complete genome sequence of the facultatively chemolithoautotrophic and methylotrophic alpha Proteobacterium Starkeya novella type strain (ATCC 8093(T)).</title>
        <authorList>
            <person name="Kappler U."/>
            <person name="Davenport K."/>
            <person name="Beatson S."/>
            <person name="Lucas S."/>
            <person name="Lapidus A."/>
            <person name="Copeland A."/>
            <person name="Berry K.W."/>
            <person name="Glavina Del Rio T."/>
            <person name="Hammon N."/>
            <person name="Dalin E."/>
            <person name="Tice H."/>
            <person name="Pitluck S."/>
            <person name="Richardson P."/>
            <person name="Bruce D."/>
            <person name="Goodwin L.A."/>
            <person name="Han C."/>
            <person name="Tapia R."/>
            <person name="Detter J.C."/>
            <person name="Chang Y.J."/>
            <person name="Jeffries C.D."/>
            <person name="Land M."/>
            <person name="Hauser L."/>
            <person name="Kyrpides N.C."/>
            <person name="Goker M."/>
            <person name="Ivanova N."/>
            <person name="Klenk H.P."/>
            <person name="Woyke T."/>
        </authorList>
    </citation>
    <scope>NUCLEOTIDE SEQUENCE [LARGE SCALE GENOMIC DNA]</scope>
    <source>
        <strain evidence="4">ATCC 8093 / DSM 506 / JCM 20403 / CCM 1077 / IAM 12100 / NBRC 12443 / NCIMB 10456</strain>
    </source>
</reference>